<feature type="signal peptide" evidence="1">
    <location>
        <begin position="1"/>
        <end position="24"/>
    </location>
</feature>
<sequence length="163" mass="18512">MINLIKFSLILLFGCFLFSGCSNDDDSNISNQYLTAKIDGLDFAAEPINSIKILRNTDNYGTNLYVKGISLEGDFIEFVIYSYKGPGKYYFGNNYFDKSWIKFHQLSSLEEWETIMDLNKRSNFVEITLNDGVSIEGNFSFDGKSKMTGVSKLISDGVFRANY</sequence>
<gene>
    <name evidence="2" type="ORF">GCM10011532_24000</name>
</gene>
<feature type="chain" id="PRO_5047320857" description="Lipoprotein" evidence="1">
    <location>
        <begin position="25"/>
        <end position="163"/>
    </location>
</feature>
<accession>A0ABQ1WNB6</accession>
<dbReference type="PROSITE" id="PS51257">
    <property type="entry name" value="PROKAR_LIPOPROTEIN"/>
    <property type="match status" value="1"/>
</dbReference>
<keyword evidence="1" id="KW-0732">Signal</keyword>
<dbReference type="EMBL" id="BMIX01000005">
    <property type="protein sequence ID" value="GGG39434.1"/>
    <property type="molecule type" value="Genomic_DNA"/>
</dbReference>
<evidence type="ECO:0008006" key="4">
    <source>
        <dbReference type="Google" id="ProtNLM"/>
    </source>
</evidence>
<dbReference type="RefSeq" id="WP_011709685.1">
    <property type="nucleotide sequence ID" value="NZ_BMIX01000005.1"/>
</dbReference>
<organism evidence="2 3">
    <name type="scientific">Christiangramia forsetii</name>
    <dbReference type="NCBI Taxonomy" id="411153"/>
    <lineage>
        <taxon>Bacteria</taxon>
        <taxon>Pseudomonadati</taxon>
        <taxon>Bacteroidota</taxon>
        <taxon>Flavobacteriia</taxon>
        <taxon>Flavobacteriales</taxon>
        <taxon>Flavobacteriaceae</taxon>
        <taxon>Christiangramia</taxon>
    </lineage>
</organism>
<reference evidence="3" key="1">
    <citation type="journal article" date="2019" name="Int. J. Syst. Evol. Microbiol.">
        <title>The Global Catalogue of Microorganisms (GCM) 10K type strain sequencing project: providing services to taxonomists for standard genome sequencing and annotation.</title>
        <authorList>
            <consortium name="The Broad Institute Genomics Platform"/>
            <consortium name="The Broad Institute Genome Sequencing Center for Infectious Disease"/>
            <person name="Wu L."/>
            <person name="Ma J."/>
        </authorList>
    </citation>
    <scope>NUCLEOTIDE SEQUENCE [LARGE SCALE GENOMIC DNA]</scope>
    <source>
        <strain evidence="3">CGMCC 1.15422</strain>
    </source>
</reference>
<protein>
    <recommendedName>
        <fullName evidence="4">Lipoprotein</fullName>
    </recommendedName>
</protein>
<comment type="caution">
    <text evidence="2">The sequence shown here is derived from an EMBL/GenBank/DDBJ whole genome shotgun (WGS) entry which is preliminary data.</text>
</comment>
<proteinExistence type="predicted"/>
<dbReference type="Proteomes" id="UP000605733">
    <property type="component" value="Unassembled WGS sequence"/>
</dbReference>
<keyword evidence="3" id="KW-1185">Reference proteome</keyword>
<evidence type="ECO:0000313" key="2">
    <source>
        <dbReference type="EMBL" id="GGG39434.1"/>
    </source>
</evidence>
<evidence type="ECO:0000256" key="1">
    <source>
        <dbReference type="SAM" id="SignalP"/>
    </source>
</evidence>
<name>A0ABQ1WNB6_9FLAO</name>
<evidence type="ECO:0000313" key="3">
    <source>
        <dbReference type="Proteomes" id="UP000605733"/>
    </source>
</evidence>